<dbReference type="AlphaFoldDB" id="A0A484MQP1"/>
<dbReference type="EMBL" id="OOIL02004257">
    <property type="protein sequence ID" value="VFQ91195.1"/>
    <property type="molecule type" value="Genomic_DNA"/>
</dbReference>
<organism evidence="1 2">
    <name type="scientific">Cuscuta campestris</name>
    <dbReference type="NCBI Taxonomy" id="132261"/>
    <lineage>
        <taxon>Eukaryota</taxon>
        <taxon>Viridiplantae</taxon>
        <taxon>Streptophyta</taxon>
        <taxon>Embryophyta</taxon>
        <taxon>Tracheophyta</taxon>
        <taxon>Spermatophyta</taxon>
        <taxon>Magnoliopsida</taxon>
        <taxon>eudicotyledons</taxon>
        <taxon>Gunneridae</taxon>
        <taxon>Pentapetalae</taxon>
        <taxon>asterids</taxon>
        <taxon>lamiids</taxon>
        <taxon>Solanales</taxon>
        <taxon>Convolvulaceae</taxon>
        <taxon>Cuscuteae</taxon>
        <taxon>Cuscuta</taxon>
        <taxon>Cuscuta subgen. Grammica</taxon>
        <taxon>Cuscuta sect. Cleistogrammica</taxon>
    </lineage>
</organism>
<protein>
    <submittedName>
        <fullName evidence="1">Uncharacterized protein</fullName>
    </submittedName>
</protein>
<name>A0A484MQP1_9ASTE</name>
<gene>
    <name evidence="1" type="ORF">CCAM_LOCUS32971</name>
</gene>
<dbReference type="Proteomes" id="UP000595140">
    <property type="component" value="Unassembled WGS sequence"/>
</dbReference>
<accession>A0A484MQP1</accession>
<keyword evidence="2" id="KW-1185">Reference proteome</keyword>
<proteinExistence type="predicted"/>
<reference evidence="1 2" key="1">
    <citation type="submission" date="2018-04" db="EMBL/GenBank/DDBJ databases">
        <authorList>
            <person name="Vogel A."/>
        </authorList>
    </citation>
    <scope>NUCLEOTIDE SEQUENCE [LARGE SCALE GENOMIC DNA]</scope>
</reference>
<evidence type="ECO:0000313" key="2">
    <source>
        <dbReference type="Proteomes" id="UP000595140"/>
    </source>
</evidence>
<sequence>MSFFTVATQSEKTDSVRRRKVTITSVEDLKATTKNLPPPQNFSPSLWSSAESPSSAEFLSFRRFSFSISSPYRFNGNWIFIKPTSH</sequence>
<evidence type="ECO:0000313" key="1">
    <source>
        <dbReference type="EMBL" id="VFQ91195.1"/>
    </source>
</evidence>